<dbReference type="GeneID" id="94430178"/>
<evidence type="ECO:0000313" key="1">
    <source>
        <dbReference type="EMBL" id="PHJ19351.1"/>
    </source>
</evidence>
<proteinExistence type="predicted"/>
<sequence length="110" mass="12709">MWWQLRLQQNDASAQKLELESFFMHCCEEVKRDIQMKKSRSVSREGGLATGTLPEEISLQDFLRTDKRHLLELVLANNEVLAQLHECLFRCHAGRGSEPRHSSEEAEKAT</sequence>
<accession>A0A2C6JYB8</accession>
<dbReference type="PANTHER" id="PTHR40515:SF1">
    <property type="entry name" value="CILIA- AND FLAGELLA-ASSOCIATED PROTEIN 157"/>
    <property type="match status" value="1"/>
</dbReference>
<keyword evidence="2" id="KW-1185">Reference proteome</keyword>
<dbReference type="PANTHER" id="PTHR40515">
    <property type="entry name" value="CILIA- AND FLAGELLA-ASSOCIATED PROTEIN 157"/>
    <property type="match status" value="1"/>
</dbReference>
<reference evidence="1 2" key="1">
    <citation type="journal article" date="2017" name="Int. J. Parasitol.">
        <title>The genome of the protozoan parasite Cystoisospora suis and a reverse vaccinology approach to identify vaccine candidates.</title>
        <authorList>
            <person name="Palmieri N."/>
            <person name="Shrestha A."/>
            <person name="Ruttkowski B."/>
            <person name="Beck T."/>
            <person name="Vogl C."/>
            <person name="Tomley F."/>
            <person name="Blake D.P."/>
            <person name="Joachim A."/>
        </authorList>
    </citation>
    <scope>NUCLEOTIDE SEQUENCE [LARGE SCALE GENOMIC DNA]</scope>
    <source>
        <strain evidence="1 2">Wien I</strain>
    </source>
</reference>
<dbReference type="OrthoDB" id="306208at2759"/>
<organism evidence="1 2">
    <name type="scientific">Cystoisospora suis</name>
    <dbReference type="NCBI Taxonomy" id="483139"/>
    <lineage>
        <taxon>Eukaryota</taxon>
        <taxon>Sar</taxon>
        <taxon>Alveolata</taxon>
        <taxon>Apicomplexa</taxon>
        <taxon>Conoidasida</taxon>
        <taxon>Coccidia</taxon>
        <taxon>Eucoccidiorida</taxon>
        <taxon>Eimeriorina</taxon>
        <taxon>Sarcocystidae</taxon>
        <taxon>Cystoisospora</taxon>
    </lineage>
</organism>
<gene>
    <name evidence="1" type="ORF">CSUI_006815</name>
</gene>
<comment type="caution">
    <text evidence="1">The sequence shown here is derived from an EMBL/GenBank/DDBJ whole genome shotgun (WGS) entry which is preliminary data.</text>
</comment>
<name>A0A2C6JYB8_9APIC</name>
<dbReference type="VEuPathDB" id="ToxoDB:CSUI_006815"/>
<evidence type="ECO:0000313" key="2">
    <source>
        <dbReference type="Proteomes" id="UP000221165"/>
    </source>
</evidence>
<dbReference type="RefSeq" id="XP_067921052.1">
    <property type="nucleotide sequence ID" value="XM_068066967.1"/>
</dbReference>
<dbReference type="AlphaFoldDB" id="A0A2C6JYB8"/>
<dbReference type="EMBL" id="MIGC01003505">
    <property type="protein sequence ID" value="PHJ19351.1"/>
    <property type="molecule type" value="Genomic_DNA"/>
</dbReference>
<dbReference type="Proteomes" id="UP000221165">
    <property type="component" value="Unassembled WGS sequence"/>
</dbReference>
<protein>
    <submittedName>
        <fullName evidence="1">Myosin heavy chain</fullName>
    </submittedName>
</protein>